<dbReference type="PANTHER" id="PTHR30146:SF148">
    <property type="entry name" value="HTH-TYPE TRANSCRIPTIONAL REPRESSOR PURR-RELATED"/>
    <property type="match status" value="1"/>
</dbReference>
<dbReference type="EMBL" id="ANOH01000228">
    <property type="protein sequence ID" value="EMI55137.1"/>
    <property type="molecule type" value="Genomic_DNA"/>
</dbReference>
<dbReference type="Pfam" id="PF00356">
    <property type="entry name" value="LacI"/>
    <property type="match status" value="1"/>
</dbReference>
<evidence type="ECO:0000313" key="7">
    <source>
        <dbReference type="Proteomes" id="UP000011885"/>
    </source>
</evidence>
<dbReference type="PATRIC" id="fig|1263870.3.peg.3684"/>
<dbReference type="InterPro" id="IPR028082">
    <property type="entry name" value="Peripla_BP_I"/>
</dbReference>
<comment type="caution">
    <text evidence="6">The sequence shown here is derived from an EMBL/GenBank/DDBJ whole genome shotgun (WGS) entry which is preliminary data.</text>
</comment>
<reference evidence="6 7" key="1">
    <citation type="journal article" date="2013" name="Mar. Genomics">
        <title>Expression of sulfatases in Rhodopirellula baltica and the diversity of sulfatases in the genus Rhodopirellula.</title>
        <authorList>
            <person name="Wegner C.E."/>
            <person name="Richter-Heitmann T."/>
            <person name="Klindworth A."/>
            <person name="Klockow C."/>
            <person name="Richter M."/>
            <person name="Achstetter T."/>
            <person name="Glockner F.O."/>
            <person name="Harder J."/>
        </authorList>
    </citation>
    <scope>NUCLEOTIDE SEQUENCE [LARGE SCALE GENOMIC DNA]</scope>
    <source>
        <strain evidence="6 7">SM41</strain>
    </source>
</reference>
<name>M5U111_9BACT</name>
<gene>
    <name evidence="6" type="ORF">RSSM_03461</name>
</gene>
<dbReference type="InterPro" id="IPR046335">
    <property type="entry name" value="LacI/GalR-like_sensor"/>
</dbReference>
<dbReference type="InterPro" id="IPR000843">
    <property type="entry name" value="HTH_LacI"/>
</dbReference>
<dbReference type="OrthoDB" id="9784962at2"/>
<dbReference type="PRINTS" id="PR00036">
    <property type="entry name" value="HTHLACI"/>
</dbReference>
<keyword evidence="7" id="KW-1185">Reference proteome</keyword>
<evidence type="ECO:0000256" key="3">
    <source>
        <dbReference type="ARBA" id="ARBA00023125"/>
    </source>
</evidence>
<keyword evidence="4" id="KW-0804">Transcription</keyword>
<dbReference type="PANTHER" id="PTHR30146">
    <property type="entry name" value="LACI-RELATED TRANSCRIPTIONAL REPRESSOR"/>
    <property type="match status" value="1"/>
</dbReference>
<dbReference type="CDD" id="cd01392">
    <property type="entry name" value="HTH_LacI"/>
    <property type="match status" value="1"/>
</dbReference>
<dbReference type="Proteomes" id="UP000011885">
    <property type="component" value="Unassembled WGS sequence"/>
</dbReference>
<keyword evidence="2" id="KW-0805">Transcription regulation</keyword>
<evidence type="ECO:0000259" key="5">
    <source>
        <dbReference type="PROSITE" id="PS50932"/>
    </source>
</evidence>
<dbReference type="PROSITE" id="PS00356">
    <property type="entry name" value="HTH_LACI_1"/>
    <property type="match status" value="1"/>
</dbReference>
<evidence type="ECO:0000256" key="2">
    <source>
        <dbReference type="ARBA" id="ARBA00023015"/>
    </source>
</evidence>
<evidence type="ECO:0000256" key="4">
    <source>
        <dbReference type="ARBA" id="ARBA00023163"/>
    </source>
</evidence>
<dbReference type="GO" id="GO:0000976">
    <property type="term" value="F:transcription cis-regulatory region binding"/>
    <property type="evidence" value="ECO:0007669"/>
    <property type="project" value="TreeGrafter"/>
</dbReference>
<feature type="domain" description="HTH lacI-type" evidence="5">
    <location>
        <begin position="11"/>
        <end position="65"/>
    </location>
</feature>
<dbReference type="Gene3D" id="3.40.50.2300">
    <property type="match status" value="2"/>
</dbReference>
<dbReference type="GO" id="GO:0003700">
    <property type="term" value="F:DNA-binding transcription factor activity"/>
    <property type="evidence" value="ECO:0007669"/>
    <property type="project" value="TreeGrafter"/>
</dbReference>
<keyword evidence="1" id="KW-0678">Repressor</keyword>
<dbReference type="SUPFAM" id="SSF47413">
    <property type="entry name" value="lambda repressor-like DNA-binding domains"/>
    <property type="match status" value="1"/>
</dbReference>
<dbReference type="SMART" id="SM00354">
    <property type="entry name" value="HTH_LACI"/>
    <property type="match status" value="1"/>
</dbReference>
<accession>M5U111</accession>
<dbReference type="Gene3D" id="1.10.260.40">
    <property type="entry name" value="lambda repressor-like DNA-binding domains"/>
    <property type="match status" value="1"/>
</dbReference>
<keyword evidence="3" id="KW-0238">DNA-binding</keyword>
<evidence type="ECO:0000256" key="1">
    <source>
        <dbReference type="ARBA" id="ARBA00022491"/>
    </source>
</evidence>
<dbReference type="Pfam" id="PF13377">
    <property type="entry name" value="Peripla_BP_3"/>
    <property type="match status" value="1"/>
</dbReference>
<evidence type="ECO:0000313" key="6">
    <source>
        <dbReference type="EMBL" id="EMI55137.1"/>
    </source>
</evidence>
<protein>
    <submittedName>
        <fullName evidence="6">Ribose operon repressor</fullName>
    </submittedName>
</protein>
<proteinExistence type="predicted"/>
<dbReference type="InterPro" id="IPR010982">
    <property type="entry name" value="Lambda_DNA-bd_dom_sf"/>
</dbReference>
<organism evidence="6 7">
    <name type="scientific">Rhodopirellula sallentina SM41</name>
    <dbReference type="NCBI Taxonomy" id="1263870"/>
    <lineage>
        <taxon>Bacteria</taxon>
        <taxon>Pseudomonadati</taxon>
        <taxon>Planctomycetota</taxon>
        <taxon>Planctomycetia</taxon>
        <taxon>Pirellulales</taxon>
        <taxon>Pirellulaceae</taxon>
        <taxon>Rhodopirellula</taxon>
    </lineage>
</organism>
<dbReference type="AlphaFoldDB" id="M5U111"/>
<dbReference type="SUPFAM" id="SSF53822">
    <property type="entry name" value="Periplasmic binding protein-like I"/>
    <property type="match status" value="1"/>
</dbReference>
<sequence length="339" mass="37156">MNVFHGYDQLITIRDIAKRANVSSATVSRVLNDSSPVKEEKRAAVLEAMKALDFQPNLFARGLASGESRTIGIAVQMSGSSFYNLVSDGVSASLEELGYSPIYSNRKHRPGIGLAAITTLINRRVDGLILMGGDVSARELKEIRNTMPTIVVGRDISGRTEETVYIDNFKPAYELTKVLIEAGHRRIAHISGNQKHYDGRQRLEGYQQALKDHGIQPSEELIYEGDFSSQSGVIGVNSLLSRGINFSAVFAGNDPCAYGVRLALYQKGIRVPDDVSIVGFDDQRESAYMTPPLTTVHQPARELGEAAGKAIVALARGEPFEPPEFVAEIVHRDSVRRRV</sequence>
<dbReference type="PROSITE" id="PS50932">
    <property type="entry name" value="HTH_LACI_2"/>
    <property type="match status" value="1"/>
</dbReference>